<dbReference type="RefSeq" id="WP_135624161.1">
    <property type="nucleotide sequence ID" value="NZ_RQGD01000034.1"/>
</dbReference>
<evidence type="ECO:0000313" key="3">
    <source>
        <dbReference type="Proteomes" id="UP000297693"/>
    </source>
</evidence>
<feature type="transmembrane region" description="Helical" evidence="1">
    <location>
        <begin position="6"/>
        <end position="23"/>
    </location>
</feature>
<sequence>MVLSTFLSDFLLSFVSFYMAYRFKGLSSISARAALYAFAIIGISAGLGSIHFLGIHTLDPIYRFFVGLSGCVGVPLLGVSFFHFGFKALTEKLFFFKIAALFVIFLLITYFYAVPIYPTLVGAISMLIIIIVSIQKFSREKSGAFYGFAGAILFILAGLVIGTSGSRGGILNVDIFHVMLAIANFCLGNAILRLK</sequence>
<keyword evidence="1" id="KW-0472">Membrane</keyword>
<feature type="transmembrane region" description="Helical" evidence="1">
    <location>
        <begin position="35"/>
        <end position="55"/>
    </location>
</feature>
<feature type="transmembrane region" description="Helical" evidence="1">
    <location>
        <begin position="94"/>
        <end position="113"/>
    </location>
</feature>
<feature type="transmembrane region" description="Helical" evidence="1">
    <location>
        <begin position="144"/>
        <end position="163"/>
    </location>
</feature>
<protein>
    <submittedName>
        <fullName evidence="2">Uncharacterized protein</fullName>
    </submittedName>
</protein>
<feature type="transmembrane region" description="Helical" evidence="1">
    <location>
        <begin position="175"/>
        <end position="192"/>
    </location>
</feature>
<dbReference type="OrthoDB" id="6888951at2"/>
<dbReference type="EMBL" id="RQGD01000034">
    <property type="protein sequence ID" value="TGL58143.1"/>
    <property type="molecule type" value="Genomic_DNA"/>
</dbReference>
<keyword evidence="3" id="KW-1185">Reference proteome</keyword>
<reference evidence="2" key="1">
    <citation type="journal article" date="2019" name="PLoS Negl. Trop. Dis.">
        <title>Revisiting the worldwide diversity of Leptospira species in the environment.</title>
        <authorList>
            <person name="Vincent A.T."/>
            <person name="Schiettekatte O."/>
            <person name="Bourhy P."/>
            <person name="Veyrier F.J."/>
            <person name="Picardeau M."/>
        </authorList>
    </citation>
    <scope>NUCLEOTIDE SEQUENCE [LARGE SCALE GENOMIC DNA]</scope>
    <source>
        <strain evidence="2">201702476</strain>
    </source>
</reference>
<dbReference type="InterPro" id="IPR054235">
    <property type="entry name" value="DUF6962"/>
</dbReference>
<evidence type="ECO:0000313" key="2">
    <source>
        <dbReference type="EMBL" id="TGL58143.1"/>
    </source>
</evidence>
<name>A0A4V6QM44_9LEPT</name>
<proteinExistence type="predicted"/>
<comment type="caution">
    <text evidence="2">The sequence shown here is derived from an EMBL/GenBank/DDBJ whole genome shotgun (WGS) entry which is preliminary data.</text>
</comment>
<evidence type="ECO:0000256" key="1">
    <source>
        <dbReference type="SAM" id="Phobius"/>
    </source>
</evidence>
<gene>
    <name evidence="2" type="ORF">EHQ58_12235</name>
</gene>
<keyword evidence="1" id="KW-0812">Transmembrane</keyword>
<dbReference type="Proteomes" id="UP000297693">
    <property type="component" value="Unassembled WGS sequence"/>
</dbReference>
<accession>A0A4V6QM44</accession>
<organism evidence="2 3">
    <name type="scientific">Leptospira ognonensis</name>
    <dbReference type="NCBI Taxonomy" id="2484945"/>
    <lineage>
        <taxon>Bacteria</taxon>
        <taxon>Pseudomonadati</taxon>
        <taxon>Spirochaetota</taxon>
        <taxon>Spirochaetia</taxon>
        <taxon>Leptospirales</taxon>
        <taxon>Leptospiraceae</taxon>
        <taxon>Leptospira</taxon>
    </lineage>
</organism>
<keyword evidence="1" id="KW-1133">Transmembrane helix</keyword>
<dbReference type="Pfam" id="PF22285">
    <property type="entry name" value="DUF6962"/>
    <property type="match status" value="1"/>
</dbReference>
<feature type="transmembrane region" description="Helical" evidence="1">
    <location>
        <begin position="119"/>
        <end position="137"/>
    </location>
</feature>
<feature type="transmembrane region" description="Helical" evidence="1">
    <location>
        <begin position="61"/>
        <end position="82"/>
    </location>
</feature>
<dbReference type="AlphaFoldDB" id="A0A4V6QM44"/>